<comment type="similarity">
    <text evidence="1">Belongs to the ComF/GntX family.</text>
</comment>
<dbReference type="Proteomes" id="UP001168552">
    <property type="component" value="Unassembled WGS sequence"/>
</dbReference>
<evidence type="ECO:0000256" key="1">
    <source>
        <dbReference type="ARBA" id="ARBA00008007"/>
    </source>
</evidence>
<name>A0ABT8F545_9BACT</name>
<keyword evidence="3" id="KW-0328">Glycosyltransferase</keyword>
<dbReference type="RefSeq" id="WP_320004114.1">
    <property type="nucleotide sequence ID" value="NZ_JAUHJS010000004.1"/>
</dbReference>
<reference evidence="3" key="1">
    <citation type="submission" date="2023-06" db="EMBL/GenBank/DDBJ databases">
        <title>Cytophagales bacterium Strain LB-30, isolated from soil.</title>
        <authorList>
            <person name="Liu B."/>
        </authorList>
    </citation>
    <scope>NUCLEOTIDE SEQUENCE</scope>
    <source>
        <strain evidence="3">LB-30</strain>
    </source>
</reference>
<dbReference type="InterPro" id="IPR051910">
    <property type="entry name" value="ComF/GntX_DNA_util-trans"/>
</dbReference>
<gene>
    <name evidence="3" type="ORF">QWY31_08725</name>
</gene>
<proteinExistence type="inferred from homology"/>
<feature type="domain" description="Phosphoribosyltransferase" evidence="2">
    <location>
        <begin position="134"/>
        <end position="224"/>
    </location>
</feature>
<accession>A0ABT8F545</accession>
<comment type="caution">
    <text evidence="3">The sequence shown here is derived from an EMBL/GenBank/DDBJ whole genome shotgun (WGS) entry which is preliminary data.</text>
</comment>
<dbReference type="InterPro" id="IPR029057">
    <property type="entry name" value="PRTase-like"/>
</dbReference>
<evidence type="ECO:0000313" key="3">
    <source>
        <dbReference type="EMBL" id="MDN4165583.1"/>
    </source>
</evidence>
<protein>
    <submittedName>
        <fullName evidence="3">Phosphoribosyltransferase family protein</fullName>
    </submittedName>
</protein>
<dbReference type="Pfam" id="PF00156">
    <property type="entry name" value="Pribosyltran"/>
    <property type="match status" value="1"/>
</dbReference>
<dbReference type="Gene3D" id="3.40.50.2020">
    <property type="match status" value="1"/>
</dbReference>
<dbReference type="GO" id="GO:0016757">
    <property type="term" value="F:glycosyltransferase activity"/>
    <property type="evidence" value="ECO:0007669"/>
    <property type="project" value="UniProtKB-KW"/>
</dbReference>
<dbReference type="PANTHER" id="PTHR47505:SF1">
    <property type="entry name" value="DNA UTILIZATION PROTEIN YHGH"/>
    <property type="match status" value="1"/>
</dbReference>
<evidence type="ECO:0000313" key="4">
    <source>
        <dbReference type="Proteomes" id="UP001168552"/>
    </source>
</evidence>
<organism evidence="3 4">
    <name type="scientific">Shiella aurantiaca</name>
    <dbReference type="NCBI Taxonomy" id="3058365"/>
    <lineage>
        <taxon>Bacteria</taxon>
        <taxon>Pseudomonadati</taxon>
        <taxon>Bacteroidota</taxon>
        <taxon>Cytophagia</taxon>
        <taxon>Cytophagales</taxon>
        <taxon>Shiellaceae</taxon>
        <taxon>Shiella</taxon>
    </lineage>
</organism>
<keyword evidence="3" id="KW-0808">Transferase</keyword>
<dbReference type="InterPro" id="IPR000836">
    <property type="entry name" value="PRTase_dom"/>
</dbReference>
<keyword evidence="4" id="KW-1185">Reference proteome</keyword>
<dbReference type="PANTHER" id="PTHR47505">
    <property type="entry name" value="DNA UTILIZATION PROTEIN YHGH"/>
    <property type="match status" value="1"/>
</dbReference>
<sequence length="229" mass="25883">MLSDFLGLIFPSVCQTCHNPLLTKEELICTVCRYDFPRSNYHLHPQRVDEAIHYGIPNFGLLLPYLKFVKGGKVQTLLHKLKYGNLPALSSIMGEWYGYDLVDAGFQGRFDMVIPVPLHQAKQKKRGYNQVDGFAQALANQLDCEVRTDILQRITATETQTKKSRISRFFNVDEVFHVKPSLGEQLSKKRILLVDDVITTGATLVSTATVLNEYQPKEISFGAIAIARH</sequence>
<dbReference type="CDD" id="cd06223">
    <property type="entry name" value="PRTases_typeI"/>
    <property type="match status" value="1"/>
</dbReference>
<dbReference type="EMBL" id="JAUHJS010000004">
    <property type="protein sequence ID" value="MDN4165583.1"/>
    <property type="molecule type" value="Genomic_DNA"/>
</dbReference>
<dbReference type="SUPFAM" id="SSF53271">
    <property type="entry name" value="PRTase-like"/>
    <property type="match status" value="1"/>
</dbReference>
<evidence type="ECO:0000259" key="2">
    <source>
        <dbReference type="Pfam" id="PF00156"/>
    </source>
</evidence>